<organism evidence="2 4">
    <name type="scientific">Marivita cryptomonadis</name>
    <dbReference type="NCBI Taxonomy" id="505252"/>
    <lineage>
        <taxon>Bacteria</taxon>
        <taxon>Pseudomonadati</taxon>
        <taxon>Pseudomonadota</taxon>
        <taxon>Alphaproteobacteria</taxon>
        <taxon>Rhodobacterales</taxon>
        <taxon>Roseobacteraceae</taxon>
        <taxon>Marivita</taxon>
    </lineage>
</organism>
<evidence type="ECO:0000313" key="4">
    <source>
        <dbReference type="Proteomes" id="UP000755667"/>
    </source>
</evidence>
<dbReference type="EMBL" id="JAFBXE010000018">
    <property type="protein sequence ID" value="MBM2414730.1"/>
    <property type="molecule type" value="Genomic_DNA"/>
</dbReference>
<accession>A0A9Q2RZF2</accession>
<protein>
    <submittedName>
        <fullName evidence="2">Uncharacterized protein</fullName>
    </submittedName>
</protein>
<dbReference type="AlphaFoldDB" id="A0A9Q2RZF2"/>
<dbReference type="EMBL" id="JAFBXF010000018">
    <property type="protein sequence ID" value="MBM2419401.1"/>
    <property type="molecule type" value="Genomic_DNA"/>
</dbReference>
<proteinExistence type="predicted"/>
<evidence type="ECO:0000313" key="5">
    <source>
        <dbReference type="Proteomes" id="UP000809440"/>
    </source>
</evidence>
<keyword evidence="5" id="KW-1185">Reference proteome</keyword>
<evidence type="ECO:0000313" key="2">
    <source>
        <dbReference type="EMBL" id="MBM2414730.1"/>
    </source>
</evidence>
<dbReference type="RefSeq" id="WP_138487629.1">
    <property type="nucleotide sequence ID" value="NZ_JAFBWU010000018.1"/>
</dbReference>
<reference evidence="2 5" key="1">
    <citation type="submission" date="2021-01" db="EMBL/GenBank/DDBJ databases">
        <title>Diatom-associated Roseobacters Show Island Model of Population Structure.</title>
        <authorList>
            <person name="Qu L."/>
            <person name="Feng X."/>
            <person name="Chen Y."/>
            <person name="Li L."/>
            <person name="Wang X."/>
            <person name="Hu Z."/>
            <person name="Wang H."/>
            <person name="Luo H."/>
        </authorList>
    </citation>
    <scope>NUCLEOTIDE SEQUENCE</scope>
    <source>
        <strain evidence="3 5">CC28-63</strain>
        <strain evidence="2">CC28-69</strain>
    </source>
</reference>
<feature type="signal peptide" evidence="1">
    <location>
        <begin position="1"/>
        <end position="27"/>
    </location>
</feature>
<evidence type="ECO:0000256" key="1">
    <source>
        <dbReference type="SAM" id="SignalP"/>
    </source>
</evidence>
<keyword evidence="1" id="KW-0732">Signal</keyword>
<evidence type="ECO:0000313" key="3">
    <source>
        <dbReference type="EMBL" id="MBM2419401.1"/>
    </source>
</evidence>
<dbReference type="Proteomes" id="UP000755667">
    <property type="component" value="Unassembled WGS sequence"/>
</dbReference>
<gene>
    <name evidence="2" type="ORF">JQX41_20625</name>
    <name evidence="3" type="ORF">JQX48_20645</name>
</gene>
<feature type="chain" id="PRO_5040130643" evidence="1">
    <location>
        <begin position="28"/>
        <end position="118"/>
    </location>
</feature>
<dbReference type="Proteomes" id="UP000809440">
    <property type="component" value="Unassembled WGS sequence"/>
</dbReference>
<name>A0A9Q2RZF2_9RHOB</name>
<comment type="caution">
    <text evidence="2">The sequence shown here is derived from an EMBL/GenBank/DDBJ whole genome shotgun (WGS) entry which is preliminary data.</text>
</comment>
<sequence length="118" mass="12804">MSVIRTFFLQMIALSALFAMLSAPSNAAAMIDCLDLSKEHGVTAYIGAVDHDHVHAPSMEKNEHENLHCQSHVCTTGFFNLVMQEASACCVERVVGSWDATSLVSMSAPDGLRRPPRA</sequence>